<dbReference type="AlphaFoldDB" id="A0A8X7ZAU1"/>
<gene>
    <name evidence="3" type="ORF">POTOM_028678</name>
</gene>
<dbReference type="OrthoDB" id="1919622at2759"/>
<organism evidence="3 4">
    <name type="scientific">Populus tomentosa</name>
    <name type="common">Chinese white poplar</name>
    <dbReference type="NCBI Taxonomy" id="118781"/>
    <lineage>
        <taxon>Eukaryota</taxon>
        <taxon>Viridiplantae</taxon>
        <taxon>Streptophyta</taxon>
        <taxon>Embryophyta</taxon>
        <taxon>Tracheophyta</taxon>
        <taxon>Spermatophyta</taxon>
        <taxon>Magnoliopsida</taxon>
        <taxon>eudicotyledons</taxon>
        <taxon>Gunneridae</taxon>
        <taxon>Pentapetalae</taxon>
        <taxon>rosids</taxon>
        <taxon>fabids</taxon>
        <taxon>Malpighiales</taxon>
        <taxon>Salicaceae</taxon>
        <taxon>Saliceae</taxon>
        <taxon>Populus</taxon>
    </lineage>
</organism>
<protein>
    <recommendedName>
        <fullName evidence="2">DUF7870 domain-containing protein</fullName>
    </recommendedName>
</protein>
<name>A0A8X7ZAU1_POPTO</name>
<dbReference type="PANTHER" id="PTHR33597:SF23">
    <property type="entry name" value="METHYLTRANSFERASE TYPE 11 DOMAIN-CONTAINING PROTEIN"/>
    <property type="match status" value="1"/>
</dbReference>
<keyword evidence="1" id="KW-0812">Transmembrane</keyword>
<dbReference type="Pfam" id="PF25276">
    <property type="entry name" value="DUF7870"/>
    <property type="match status" value="1"/>
</dbReference>
<sequence length="513" mass="57899">MDVARGFSAKNLNGIKHLQNGGIGLNSDAILVLKLPDSRVMRVVSRSFFLAMLVLTLPFVLSILRELDSSAYYDDPGSASFDLESFDLLLQDLAKEGLIKKGDKALIVCSGVGAVVDTSRFMNDNDIDFVSESDLEQERLFPNATFDFALTLRIGDARFVDRVVKVGGILVTQLSSDPSNAFQTLSNYRAVYLRRYDSTIVAMRKTSLVNQVVVSSAKRRPLQLALDAKKTALQGLEDVLLEPPRKALAKSRVYLKRFKYLPNLLGDSLEDYSRRVFIHAGLHEEKKGAMQWFNENYPTRNQDFEFHSINTSPEGHSKRVASPADVSNWLMKNVREDEFVVMKAEAEVAEEMMKRKTIGLVDELFLECNNQWKNGERKKSKRAYWECVALYGRLRDEGVAVHQCTASDLLLGVAAAILLCPPPDSCRCQLPRLPYPINSIILGIPKQLAHALFCIPYLLMMKICWAVAKMEVWIALRDQRWMCQYACTLHVPLYVLPSARSRAYQKDIIVIFG</sequence>
<keyword evidence="1" id="KW-1133">Transmembrane helix</keyword>
<evidence type="ECO:0000259" key="2">
    <source>
        <dbReference type="Pfam" id="PF25276"/>
    </source>
</evidence>
<accession>A0A8X7ZAU1</accession>
<evidence type="ECO:0000256" key="1">
    <source>
        <dbReference type="SAM" id="Phobius"/>
    </source>
</evidence>
<feature type="transmembrane region" description="Helical" evidence="1">
    <location>
        <begin position="43"/>
        <end position="64"/>
    </location>
</feature>
<dbReference type="InterPro" id="IPR057192">
    <property type="entry name" value="DUF7870"/>
</dbReference>
<keyword evidence="1" id="KW-0472">Membrane</keyword>
<reference evidence="3" key="1">
    <citation type="journal article" date="2020" name="bioRxiv">
        <title>Hybrid origin of Populus tomentosa Carr. identified through genome sequencing and phylogenomic analysis.</title>
        <authorList>
            <person name="An X."/>
            <person name="Gao K."/>
            <person name="Chen Z."/>
            <person name="Li J."/>
            <person name="Yang X."/>
            <person name="Yang X."/>
            <person name="Zhou J."/>
            <person name="Guo T."/>
            <person name="Zhao T."/>
            <person name="Huang S."/>
            <person name="Miao D."/>
            <person name="Khan W.U."/>
            <person name="Rao P."/>
            <person name="Ye M."/>
            <person name="Lei B."/>
            <person name="Liao W."/>
            <person name="Wang J."/>
            <person name="Ji L."/>
            <person name="Li Y."/>
            <person name="Guo B."/>
            <person name="Mustafa N.S."/>
            <person name="Li S."/>
            <person name="Yun Q."/>
            <person name="Keller S.R."/>
            <person name="Mao J."/>
            <person name="Zhang R."/>
            <person name="Strauss S.H."/>
        </authorList>
    </citation>
    <scope>NUCLEOTIDE SEQUENCE</scope>
    <source>
        <strain evidence="3">GM15</strain>
        <tissue evidence="3">Leaf</tissue>
    </source>
</reference>
<feature type="domain" description="DUF7870" evidence="2">
    <location>
        <begin position="233"/>
        <end position="404"/>
    </location>
</feature>
<dbReference type="EMBL" id="JAAWWB010000014">
    <property type="protein sequence ID" value="KAG6767473.1"/>
    <property type="molecule type" value="Genomic_DNA"/>
</dbReference>
<comment type="caution">
    <text evidence="3">The sequence shown here is derived from an EMBL/GenBank/DDBJ whole genome shotgun (WGS) entry which is preliminary data.</text>
</comment>
<evidence type="ECO:0000313" key="3">
    <source>
        <dbReference type="EMBL" id="KAG6767473.1"/>
    </source>
</evidence>
<keyword evidence="4" id="KW-1185">Reference proteome</keyword>
<dbReference type="PANTHER" id="PTHR33597">
    <property type="entry name" value="OS02G0760400 PROTEIN"/>
    <property type="match status" value="1"/>
</dbReference>
<evidence type="ECO:0000313" key="4">
    <source>
        <dbReference type="Proteomes" id="UP000886885"/>
    </source>
</evidence>
<proteinExistence type="predicted"/>
<dbReference type="Proteomes" id="UP000886885">
    <property type="component" value="Chromosome 7D"/>
</dbReference>